<comment type="caution">
    <text evidence="5">The sequence shown here is derived from an EMBL/GenBank/DDBJ whole genome shotgun (WGS) entry which is preliminary data.</text>
</comment>
<dbReference type="AlphaFoldDB" id="A0A562I1C1"/>
<reference evidence="5 6" key="1">
    <citation type="submission" date="2019-07" db="EMBL/GenBank/DDBJ databases">
        <title>Genomic Encyclopedia of Type Strains, Phase I: the one thousand microbial genomes (KMG-I) project.</title>
        <authorList>
            <person name="Kyrpides N."/>
        </authorList>
    </citation>
    <scope>NUCLEOTIDE SEQUENCE [LARGE SCALE GENOMIC DNA]</scope>
    <source>
        <strain evidence="5 6">DSM 375</strain>
    </source>
</reference>
<keyword evidence="3 4" id="KW-0732">Signal</keyword>
<feature type="signal peptide" evidence="4">
    <location>
        <begin position="1"/>
        <end position="21"/>
    </location>
</feature>
<dbReference type="InterPro" id="IPR005318">
    <property type="entry name" value="OM_porin_bac"/>
</dbReference>
<name>A0A562I1C1_9GAMM</name>
<evidence type="ECO:0000313" key="5">
    <source>
        <dbReference type="EMBL" id="TWH64837.1"/>
    </source>
</evidence>
<dbReference type="RefSeq" id="WP_144571879.1">
    <property type="nucleotide sequence ID" value="NZ_VLKG01000007.1"/>
</dbReference>
<sequence>MRKSSLALAIAAGLLSQYSSAAGFWEDSKATLNLRNLYFNNDNRDGTAAPSKQEEWGQGFLLDYKSGFTQGPVGFGVDALGLLGIRLDSGKGTHYNPTSANNSGQLFPTKGNGRAVHEYSTVGLTAKVKFSKTEARLGTLLPRLPVVIVNDGRLLPQTFSGGQVTSNEIKDLTLIGGKLERAKGRSSTNTDSLSIAGANNAQTGKFSNDFYYLGADYKVTKDLKLQYYYGTLKDFYEQHFVGLVHDWALPVGKLQTDLRYFNSDADGKNASRSGRAEGYRSSGYWATGDSKSGEVDNRVWSAKFTYSVASHEVSAGVQRLFGNSHFPVLNQGDGYTAYLITDSQIGKFLSAGERTWRVSYAYDFAGLGIPGLKASAIYLSGDNIDARGSDGSEWERDLRVDYAIQSGFFKGVGLSYRNATLRSDVTRNIDENRFYVTYSVPLL</sequence>
<evidence type="ECO:0000313" key="6">
    <source>
        <dbReference type="Proteomes" id="UP000319627"/>
    </source>
</evidence>
<evidence type="ECO:0000256" key="3">
    <source>
        <dbReference type="ARBA" id="ARBA00022729"/>
    </source>
</evidence>
<gene>
    <name evidence="5" type="ORF">LX59_02185</name>
</gene>
<dbReference type="PANTHER" id="PTHR34596">
    <property type="entry name" value="CHITOPORIN"/>
    <property type="match status" value="1"/>
</dbReference>
<accession>A0A562I1C1</accession>
<dbReference type="Proteomes" id="UP000319627">
    <property type="component" value="Unassembled WGS sequence"/>
</dbReference>
<dbReference type="GO" id="GO:0015288">
    <property type="term" value="F:porin activity"/>
    <property type="evidence" value="ECO:0007669"/>
    <property type="project" value="TreeGrafter"/>
</dbReference>
<dbReference type="OrthoDB" id="6759120at2"/>
<evidence type="ECO:0000256" key="1">
    <source>
        <dbReference type="ARBA" id="ARBA00009075"/>
    </source>
</evidence>
<evidence type="ECO:0000256" key="4">
    <source>
        <dbReference type="SAM" id="SignalP"/>
    </source>
</evidence>
<dbReference type="Gene3D" id="2.40.160.10">
    <property type="entry name" value="Porin"/>
    <property type="match status" value="1"/>
</dbReference>
<protein>
    <submittedName>
        <fullName evidence="5">Outer membrane OprD family porin</fullName>
    </submittedName>
</protein>
<dbReference type="InterPro" id="IPR023614">
    <property type="entry name" value="Porin_dom_sf"/>
</dbReference>
<evidence type="ECO:0000256" key="2">
    <source>
        <dbReference type="ARBA" id="ARBA00022448"/>
    </source>
</evidence>
<dbReference type="PANTHER" id="PTHR34596:SF2">
    <property type="entry name" value="CHITOPORIN"/>
    <property type="match status" value="1"/>
</dbReference>
<feature type="chain" id="PRO_5021873704" evidence="4">
    <location>
        <begin position="22"/>
        <end position="443"/>
    </location>
</feature>
<dbReference type="GO" id="GO:0016020">
    <property type="term" value="C:membrane"/>
    <property type="evidence" value="ECO:0007669"/>
    <property type="project" value="InterPro"/>
</dbReference>
<keyword evidence="6" id="KW-1185">Reference proteome</keyword>
<keyword evidence="2" id="KW-0813">Transport</keyword>
<organism evidence="5 6">
    <name type="scientific">Azomonas agilis</name>
    <dbReference type="NCBI Taxonomy" id="116849"/>
    <lineage>
        <taxon>Bacteria</taxon>
        <taxon>Pseudomonadati</taxon>
        <taxon>Pseudomonadota</taxon>
        <taxon>Gammaproteobacteria</taxon>
        <taxon>Pseudomonadales</taxon>
        <taxon>Pseudomonadaceae</taxon>
        <taxon>Azomonas</taxon>
    </lineage>
</organism>
<dbReference type="EMBL" id="VLKG01000007">
    <property type="protein sequence ID" value="TWH64837.1"/>
    <property type="molecule type" value="Genomic_DNA"/>
</dbReference>
<dbReference type="Pfam" id="PF03573">
    <property type="entry name" value="OprD"/>
    <property type="match status" value="1"/>
</dbReference>
<proteinExistence type="inferred from homology"/>
<comment type="similarity">
    <text evidence="1">Belongs to the outer membrane porin (Opr) (TC 1.B.25) family.</text>
</comment>